<dbReference type="SMART" id="SM00220">
    <property type="entry name" value="S_TKc"/>
    <property type="match status" value="1"/>
</dbReference>
<proteinExistence type="predicted"/>
<evidence type="ECO:0000256" key="4">
    <source>
        <dbReference type="SAM" id="MobiDB-lite"/>
    </source>
</evidence>
<dbReference type="GO" id="GO:0005737">
    <property type="term" value="C:cytoplasm"/>
    <property type="evidence" value="ECO:0007669"/>
    <property type="project" value="TreeGrafter"/>
</dbReference>
<evidence type="ECO:0000256" key="3">
    <source>
        <dbReference type="PROSITE-ProRule" id="PRU10141"/>
    </source>
</evidence>
<reference evidence="6 7" key="1">
    <citation type="submission" date="2019-02" db="EMBL/GenBank/DDBJ databases">
        <title>Genome sequencing of the rare red list fungi Dentipellis fragilis.</title>
        <authorList>
            <person name="Buettner E."/>
            <person name="Kellner H."/>
        </authorList>
    </citation>
    <scope>NUCLEOTIDE SEQUENCE [LARGE SCALE GENOMIC DNA]</scope>
    <source>
        <strain evidence="6 7">DSM 105465</strain>
    </source>
</reference>
<dbReference type="PROSITE" id="PS00107">
    <property type="entry name" value="PROTEIN_KINASE_ATP"/>
    <property type="match status" value="1"/>
</dbReference>
<dbReference type="PANTHER" id="PTHR24346">
    <property type="entry name" value="MAP/MICROTUBULE AFFINITY-REGULATING KINASE"/>
    <property type="match status" value="1"/>
</dbReference>
<dbReference type="PROSITE" id="PS00108">
    <property type="entry name" value="PROTEIN_KINASE_ST"/>
    <property type="match status" value="1"/>
</dbReference>
<dbReference type="InterPro" id="IPR008271">
    <property type="entry name" value="Ser/Thr_kinase_AS"/>
</dbReference>
<dbReference type="PANTHER" id="PTHR24346:SF76">
    <property type="entry name" value="NON-SPECIFIC SERINE_THREONINE PROTEIN KINASE"/>
    <property type="match status" value="1"/>
</dbReference>
<dbReference type="InterPro" id="IPR017441">
    <property type="entry name" value="Protein_kinase_ATP_BS"/>
</dbReference>
<dbReference type="GO" id="GO:0000226">
    <property type="term" value="P:microtubule cytoskeleton organization"/>
    <property type="evidence" value="ECO:0007669"/>
    <property type="project" value="TreeGrafter"/>
</dbReference>
<dbReference type="GO" id="GO:0004674">
    <property type="term" value="F:protein serine/threonine kinase activity"/>
    <property type="evidence" value="ECO:0007669"/>
    <property type="project" value="TreeGrafter"/>
</dbReference>
<evidence type="ECO:0000313" key="6">
    <source>
        <dbReference type="EMBL" id="TFY72125.1"/>
    </source>
</evidence>
<feature type="compositionally biased region" description="Basic residues" evidence="4">
    <location>
        <begin position="831"/>
        <end position="841"/>
    </location>
</feature>
<dbReference type="EMBL" id="SEOQ01000024">
    <property type="protein sequence ID" value="TFY72125.1"/>
    <property type="molecule type" value="Genomic_DNA"/>
</dbReference>
<dbReference type="SUPFAM" id="SSF56112">
    <property type="entry name" value="Protein kinase-like (PK-like)"/>
    <property type="match status" value="1"/>
</dbReference>
<feature type="domain" description="Protein kinase" evidence="5">
    <location>
        <begin position="192"/>
        <end position="532"/>
    </location>
</feature>
<dbReference type="STRING" id="205917.A0A4Y9ZBE9"/>
<dbReference type="InterPro" id="IPR000719">
    <property type="entry name" value="Prot_kinase_dom"/>
</dbReference>
<comment type="caution">
    <text evidence="6">The sequence shown here is derived from an EMBL/GenBank/DDBJ whole genome shotgun (WGS) entry which is preliminary data.</text>
</comment>
<feature type="region of interest" description="Disordered" evidence="4">
    <location>
        <begin position="1027"/>
        <end position="1053"/>
    </location>
</feature>
<feature type="region of interest" description="Disordered" evidence="4">
    <location>
        <begin position="352"/>
        <end position="379"/>
    </location>
</feature>
<feature type="compositionally biased region" description="Low complexity" evidence="4">
    <location>
        <begin position="819"/>
        <end position="830"/>
    </location>
</feature>
<dbReference type="OrthoDB" id="4062651at2759"/>
<evidence type="ECO:0000259" key="5">
    <source>
        <dbReference type="PROSITE" id="PS50011"/>
    </source>
</evidence>
<protein>
    <recommendedName>
        <fullName evidence="5">Protein kinase domain-containing protein</fullName>
    </recommendedName>
</protein>
<feature type="region of interest" description="Disordered" evidence="4">
    <location>
        <begin position="1"/>
        <end position="24"/>
    </location>
</feature>
<accession>A0A4Y9ZBE9</accession>
<feature type="region of interest" description="Disordered" evidence="4">
    <location>
        <begin position="1079"/>
        <end position="1124"/>
    </location>
</feature>
<feature type="compositionally biased region" description="Basic and acidic residues" evidence="4">
    <location>
        <begin position="77"/>
        <end position="88"/>
    </location>
</feature>
<sequence>MYQEDTRFQNPARQQPIDGLPISSAVRPKIPKIFTPSTDNEHFSGHADAEVEDCSSELSRQLLSGPGSGAAFVVSSDETRHDGLPTSFSRDDDARHFLGYGEGERVDQDQLLSRQLLLGQGPETTFASSAPEPPFNRRPAGSSPLLEPSPLSTSFSLGDVSMSPAAMFLSTFSPAASLAPLPDDEGEQVAGYTLGPTIGYGGFSTIRKGTSPSGGIVAIKIVRRADVSKAPNPSLVRERLDNETAIWETLSHEHILPLFRSVYTPYADFFIMPYCPAGTLYDILKRDGRPALPHDDAGMMFRQVVRGLRYMHEEMGLVHGDIKLENVLVDEMGVCKIGDFGMTRRIGVLDNAEDSQQQQQQQPQPRRQRSVTGEHMSSIPHRLQAQAKRQGKTGLPIHLSLLRHHSGPRHRNSSPLPSAQNVATSHAIYEFQPGSLPYASPELLRPPSASHPYQPNPAQDIWALGVMLYALLTGRLPFMDSFEPRLQMKILHGVYDMPPGIGRGAELVLQGCLEQNVAQRWTIVAVDELSWSVDWPCPADKEIDLMVFEAPQSRSRSKSRGVVPSATRGVPLEDEGAQAQRFGRASRAQASFGNEKAAIRKGRETKMINAAARLLHIKPHNAQMHPSSFDSSREERAHRALTMLAVAVLEQCDLAGSKARAWCPTTTPCNCFQAEFTQNERLQQVILPTCGHHTRLEHPGPEPRVAFTRSRFLAMNSCVYASASIAHAARCGVAVALRNTDMTSPPALDYNGASPPSSRPSRTPLHRSTRRRQQRVARRQERARASRGLKRPWIGEWDVRAYDIAQSQRPPTTPAPPLRVRAPSAPIRPSSRARRHSQHRAAAHPALFFLTLRPTSDARRPIHAPRRNRRARACWHSSAPLSTTRRPRLSGTFTATRARRAAVFRRASSACDCRISHPPLRHLGSDVTAPTRLRSSRLNTNAAPSVRAIASVAPPSLRRTRNASQPSSAVRGPITMPLSKSVPATLSPCHAASTASTERTFSQFKIIHSALRNRLSHEKVRKQTLIREDVMRMDPMPPHGEKRKFGEESKLSGSDEDSFNSILACGFSDIIQNLVEDSEQDDTLPGALYEDSNLSNTPPSASSGQQTSSPEPLHLRIRIPPELR</sequence>
<evidence type="ECO:0000256" key="2">
    <source>
        <dbReference type="ARBA" id="ARBA00022840"/>
    </source>
</evidence>
<dbReference type="PROSITE" id="PS50011">
    <property type="entry name" value="PROTEIN_KINASE_DOM"/>
    <property type="match status" value="1"/>
</dbReference>
<feature type="binding site" evidence="3">
    <location>
        <position position="220"/>
    </location>
    <ligand>
        <name>ATP</name>
        <dbReference type="ChEBI" id="CHEBI:30616"/>
    </ligand>
</feature>
<dbReference type="GO" id="GO:0005524">
    <property type="term" value="F:ATP binding"/>
    <property type="evidence" value="ECO:0007669"/>
    <property type="project" value="UniProtKB-UniRule"/>
</dbReference>
<feature type="compositionally biased region" description="Polar residues" evidence="4">
    <location>
        <begin position="1092"/>
        <end position="1110"/>
    </location>
</feature>
<feature type="compositionally biased region" description="Basic residues" evidence="4">
    <location>
        <begin position="764"/>
        <end position="777"/>
    </location>
</feature>
<feature type="compositionally biased region" description="Basic and acidic residues" evidence="4">
    <location>
        <begin position="1039"/>
        <end position="1050"/>
    </location>
</feature>
<dbReference type="Gene3D" id="1.10.510.10">
    <property type="entry name" value="Transferase(Phosphotransferase) domain 1"/>
    <property type="match status" value="2"/>
</dbReference>
<keyword evidence="1 3" id="KW-0547">Nucleotide-binding</keyword>
<dbReference type="GO" id="GO:0035556">
    <property type="term" value="P:intracellular signal transduction"/>
    <property type="evidence" value="ECO:0007669"/>
    <property type="project" value="TreeGrafter"/>
</dbReference>
<keyword evidence="7" id="KW-1185">Reference proteome</keyword>
<feature type="region of interest" description="Disordered" evidence="4">
    <location>
        <begin position="57"/>
        <end position="88"/>
    </location>
</feature>
<dbReference type="InterPro" id="IPR011009">
    <property type="entry name" value="Kinase-like_dom_sf"/>
</dbReference>
<gene>
    <name evidence="6" type="ORF">EVG20_g883</name>
</gene>
<evidence type="ECO:0000256" key="1">
    <source>
        <dbReference type="ARBA" id="ARBA00022741"/>
    </source>
</evidence>
<dbReference type="AlphaFoldDB" id="A0A4Y9ZBE9"/>
<feature type="compositionally biased region" description="Low complexity" evidence="4">
    <location>
        <begin position="754"/>
        <end position="763"/>
    </location>
</feature>
<feature type="compositionally biased region" description="Low complexity" evidence="4">
    <location>
        <begin position="356"/>
        <end position="365"/>
    </location>
</feature>
<name>A0A4Y9ZBE9_9AGAM</name>
<keyword evidence="2 3" id="KW-0067">ATP-binding</keyword>
<evidence type="ECO:0000313" key="7">
    <source>
        <dbReference type="Proteomes" id="UP000298327"/>
    </source>
</evidence>
<feature type="region of interest" description="Disordered" evidence="4">
    <location>
        <begin position="744"/>
        <end position="787"/>
    </location>
</feature>
<dbReference type="Pfam" id="PF00069">
    <property type="entry name" value="Pkinase"/>
    <property type="match status" value="2"/>
</dbReference>
<feature type="region of interest" description="Disordered" evidence="4">
    <location>
        <begin position="123"/>
        <end position="147"/>
    </location>
</feature>
<feature type="region of interest" description="Disordered" evidence="4">
    <location>
        <begin position="807"/>
        <end position="841"/>
    </location>
</feature>
<organism evidence="6 7">
    <name type="scientific">Dentipellis fragilis</name>
    <dbReference type="NCBI Taxonomy" id="205917"/>
    <lineage>
        <taxon>Eukaryota</taxon>
        <taxon>Fungi</taxon>
        <taxon>Dikarya</taxon>
        <taxon>Basidiomycota</taxon>
        <taxon>Agaricomycotina</taxon>
        <taxon>Agaricomycetes</taxon>
        <taxon>Russulales</taxon>
        <taxon>Hericiaceae</taxon>
        <taxon>Dentipellis</taxon>
    </lineage>
</organism>
<dbReference type="Proteomes" id="UP000298327">
    <property type="component" value="Unassembled WGS sequence"/>
</dbReference>